<accession>A0ABN9DUG2</accession>
<protein>
    <submittedName>
        <fullName evidence="1">Uncharacterized protein</fullName>
    </submittedName>
</protein>
<dbReference type="EMBL" id="CATNWA010014704">
    <property type="protein sequence ID" value="CAI9574951.1"/>
    <property type="molecule type" value="Genomic_DNA"/>
</dbReference>
<evidence type="ECO:0000313" key="1">
    <source>
        <dbReference type="EMBL" id="CAI9574951.1"/>
    </source>
</evidence>
<feature type="non-terminal residue" evidence="1">
    <location>
        <position position="63"/>
    </location>
</feature>
<name>A0ABN9DUG2_9NEOB</name>
<gene>
    <name evidence="1" type="ORF">SPARVUS_LOCUS8068695</name>
</gene>
<proteinExistence type="predicted"/>
<comment type="caution">
    <text evidence="1">The sequence shown here is derived from an EMBL/GenBank/DDBJ whole genome shotgun (WGS) entry which is preliminary data.</text>
</comment>
<dbReference type="Proteomes" id="UP001162483">
    <property type="component" value="Unassembled WGS sequence"/>
</dbReference>
<reference evidence="1" key="1">
    <citation type="submission" date="2023-05" db="EMBL/GenBank/DDBJ databases">
        <authorList>
            <person name="Stuckert A."/>
        </authorList>
    </citation>
    <scope>NUCLEOTIDE SEQUENCE</scope>
</reference>
<keyword evidence="2" id="KW-1185">Reference proteome</keyword>
<evidence type="ECO:0000313" key="2">
    <source>
        <dbReference type="Proteomes" id="UP001162483"/>
    </source>
</evidence>
<sequence>MLQLGSSSPSSASSPAIGRMCAFPELQFRLPITDKEAELAEGGTSCHRLLSDLGVWPDDGRHV</sequence>
<organism evidence="1 2">
    <name type="scientific">Staurois parvus</name>
    <dbReference type="NCBI Taxonomy" id="386267"/>
    <lineage>
        <taxon>Eukaryota</taxon>
        <taxon>Metazoa</taxon>
        <taxon>Chordata</taxon>
        <taxon>Craniata</taxon>
        <taxon>Vertebrata</taxon>
        <taxon>Euteleostomi</taxon>
        <taxon>Amphibia</taxon>
        <taxon>Batrachia</taxon>
        <taxon>Anura</taxon>
        <taxon>Neobatrachia</taxon>
        <taxon>Ranoidea</taxon>
        <taxon>Ranidae</taxon>
        <taxon>Staurois</taxon>
    </lineage>
</organism>